<evidence type="ECO:0000313" key="2">
    <source>
        <dbReference type="EMBL" id="QGM99901.1"/>
    </source>
</evidence>
<dbReference type="EMBL" id="CP044332">
    <property type="protein sequence ID" value="QGM99901.1"/>
    <property type="molecule type" value="Genomic_DNA"/>
</dbReference>
<feature type="transmembrane region" description="Helical" evidence="1">
    <location>
        <begin position="34"/>
        <end position="55"/>
    </location>
</feature>
<keyword evidence="1" id="KW-0472">Membrane</keyword>
<dbReference type="Proteomes" id="UP000422569">
    <property type="component" value="Plasmid unnamed1"/>
</dbReference>
<proteinExistence type="predicted"/>
<dbReference type="KEGG" id="mpar:F7D14_20085"/>
<protein>
    <submittedName>
        <fullName evidence="2">Uncharacterized protein</fullName>
    </submittedName>
</protein>
<accession>A0A6B8MB18</accession>
<organism evidence="2 3">
    <name type="scientific">Methylocystis parvus</name>
    <dbReference type="NCBI Taxonomy" id="134"/>
    <lineage>
        <taxon>Bacteria</taxon>
        <taxon>Pseudomonadati</taxon>
        <taxon>Pseudomonadota</taxon>
        <taxon>Alphaproteobacteria</taxon>
        <taxon>Hyphomicrobiales</taxon>
        <taxon>Methylocystaceae</taxon>
        <taxon>Methylocystis</taxon>
    </lineage>
</organism>
<name>A0A6B8MB18_9HYPH</name>
<keyword evidence="3" id="KW-1185">Reference proteome</keyword>
<dbReference type="GeneID" id="42570676"/>
<keyword evidence="2" id="KW-0614">Plasmid</keyword>
<dbReference type="RefSeq" id="WP_154420390.1">
    <property type="nucleotide sequence ID" value="NZ_CP044332.1"/>
</dbReference>
<keyword evidence="1" id="KW-0812">Transmembrane</keyword>
<feature type="transmembrane region" description="Helical" evidence="1">
    <location>
        <begin position="7"/>
        <end position="28"/>
    </location>
</feature>
<geneLocation type="plasmid" evidence="2">
    <name>unnamed1</name>
</geneLocation>
<dbReference type="AlphaFoldDB" id="A0A6B8MB18"/>
<evidence type="ECO:0000256" key="1">
    <source>
        <dbReference type="SAM" id="Phobius"/>
    </source>
</evidence>
<keyword evidence="1" id="KW-1133">Transmembrane helix</keyword>
<evidence type="ECO:0000313" key="3">
    <source>
        <dbReference type="Proteomes" id="UP000422569"/>
    </source>
</evidence>
<gene>
    <name evidence="2" type="ORF">F7D14_20085</name>
</gene>
<reference evidence="2 3" key="1">
    <citation type="submission" date="2019-09" db="EMBL/GenBank/DDBJ databases">
        <title>Isolation and complete genome sequencing of Methylocystis species.</title>
        <authorList>
            <person name="Rumah B.L."/>
            <person name="Stead C.E."/>
            <person name="Stevens B.C."/>
            <person name="Minton N.P."/>
            <person name="Grosse-Honebrink A."/>
            <person name="Zhang Y."/>
        </authorList>
    </citation>
    <scope>NUCLEOTIDE SEQUENCE [LARGE SCALE GENOMIC DNA]</scope>
    <source>
        <strain evidence="2 3">BRCS2</strain>
        <plasmid evidence="2 3">unnamed1</plasmid>
    </source>
</reference>
<sequence length="141" mass="15969">MNWHWWTWFGYSAIFLLIGVAHGVWFAAVREPEIGLRFGAAVICLGIVVTARPFFRTGLRETVDRQLPPGLLDAVSPSLPQPHSDYASLRHLRWQKVEHKRVRPGIVHDVVAERVIGVALILLGTFVHGYGDLPLRWIAEE</sequence>